<dbReference type="AlphaFoldDB" id="A0A2G8KYS0"/>
<dbReference type="PANTHER" id="PTHR45792:SF8">
    <property type="entry name" value="DIACYLGLYCEROL LIPASE-ALPHA"/>
    <property type="match status" value="1"/>
</dbReference>
<dbReference type="GO" id="GO:0004465">
    <property type="term" value="F:lipoprotein lipase activity"/>
    <property type="evidence" value="ECO:0007669"/>
    <property type="project" value="TreeGrafter"/>
</dbReference>
<dbReference type="Proteomes" id="UP000230750">
    <property type="component" value="Unassembled WGS sequence"/>
</dbReference>
<reference evidence="5 6" key="1">
    <citation type="journal article" date="2017" name="PLoS Biol.">
        <title>The sea cucumber genome provides insights into morphological evolution and visceral regeneration.</title>
        <authorList>
            <person name="Zhang X."/>
            <person name="Sun L."/>
            <person name="Yuan J."/>
            <person name="Sun Y."/>
            <person name="Gao Y."/>
            <person name="Zhang L."/>
            <person name="Li S."/>
            <person name="Dai H."/>
            <person name="Hamel J.F."/>
            <person name="Liu C."/>
            <person name="Yu Y."/>
            <person name="Liu S."/>
            <person name="Lin W."/>
            <person name="Guo K."/>
            <person name="Jin S."/>
            <person name="Xu P."/>
            <person name="Storey K.B."/>
            <person name="Huan P."/>
            <person name="Zhang T."/>
            <person name="Zhou Y."/>
            <person name="Zhang J."/>
            <person name="Lin C."/>
            <person name="Li X."/>
            <person name="Xing L."/>
            <person name="Huo D."/>
            <person name="Sun M."/>
            <person name="Wang L."/>
            <person name="Mercier A."/>
            <person name="Li F."/>
            <person name="Yang H."/>
            <person name="Xiang J."/>
        </authorList>
    </citation>
    <scope>NUCLEOTIDE SEQUENCE [LARGE SCALE GENOMIC DNA]</scope>
    <source>
        <strain evidence="5">Shaxun</strain>
        <tissue evidence="5">Muscle</tissue>
    </source>
</reference>
<evidence type="ECO:0000313" key="6">
    <source>
        <dbReference type="Proteomes" id="UP000230750"/>
    </source>
</evidence>
<name>A0A2G8KYS0_STIJA</name>
<dbReference type="PANTHER" id="PTHR45792">
    <property type="entry name" value="DIACYLGLYCEROL LIPASE HOMOLOG-RELATED"/>
    <property type="match status" value="1"/>
</dbReference>
<dbReference type="STRING" id="307972.A0A2G8KYS0"/>
<evidence type="ECO:0000256" key="4">
    <source>
        <dbReference type="SAM" id="MobiDB-lite"/>
    </source>
</evidence>
<keyword evidence="6" id="KW-1185">Reference proteome</keyword>
<feature type="region of interest" description="Disordered" evidence="4">
    <location>
        <begin position="295"/>
        <end position="316"/>
    </location>
</feature>
<proteinExistence type="predicted"/>
<organism evidence="5 6">
    <name type="scientific">Stichopus japonicus</name>
    <name type="common">Sea cucumber</name>
    <dbReference type="NCBI Taxonomy" id="307972"/>
    <lineage>
        <taxon>Eukaryota</taxon>
        <taxon>Metazoa</taxon>
        <taxon>Echinodermata</taxon>
        <taxon>Eleutherozoa</taxon>
        <taxon>Echinozoa</taxon>
        <taxon>Holothuroidea</taxon>
        <taxon>Aspidochirotacea</taxon>
        <taxon>Aspidochirotida</taxon>
        <taxon>Stichopodidae</taxon>
        <taxon>Apostichopus</taxon>
    </lineage>
</organism>
<dbReference type="GO" id="GO:0098921">
    <property type="term" value="P:retrograde trans-synaptic signaling by endocannabinoid"/>
    <property type="evidence" value="ECO:0007669"/>
    <property type="project" value="TreeGrafter"/>
</dbReference>
<accession>A0A2G8KYS0</accession>
<feature type="compositionally biased region" description="Polar residues" evidence="4">
    <location>
        <begin position="218"/>
        <end position="243"/>
    </location>
</feature>
<dbReference type="InterPro" id="IPR052214">
    <property type="entry name" value="DAG_Lipase-Related"/>
</dbReference>
<evidence type="ECO:0000256" key="2">
    <source>
        <dbReference type="ARBA" id="ARBA00022963"/>
    </source>
</evidence>
<dbReference type="GO" id="GO:0045211">
    <property type="term" value="C:postsynaptic membrane"/>
    <property type="evidence" value="ECO:0007669"/>
    <property type="project" value="TreeGrafter"/>
</dbReference>
<feature type="region of interest" description="Disordered" evidence="4">
    <location>
        <begin position="161"/>
        <end position="243"/>
    </location>
</feature>
<dbReference type="GO" id="GO:0046340">
    <property type="term" value="P:diacylglycerol catabolic process"/>
    <property type="evidence" value="ECO:0007669"/>
    <property type="project" value="TreeGrafter"/>
</dbReference>
<dbReference type="GO" id="GO:0019369">
    <property type="term" value="P:arachidonate metabolic process"/>
    <property type="evidence" value="ECO:0007669"/>
    <property type="project" value="TreeGrafter"/>
</dbReference>
<feature type="compositionally biased region" description="Low complexity" evidence="4">
    <location>
        <begin position="164"/>
        <end position="174"/>
    </location>
</feature>
<comment type="caution">
    <text evidence="5">The sequence shown here is derived from an EMBL/GenBank/DDBJ whole genome shotgun (WGS) entry which is preliminary data.</text>
</comment>
<keyword evidence="3" id="KW-0443">Lipid metabolism</keyword>
<keyword evidence="2" id="KW-0442">Lipid degradation</keyword>
<dbReference type="GO" id="GO:0032590">
    <property type="term" value="C:dendrite membrane"/>
    <property type="evidence" value="ECO:0007669"/>
    <property type="project" value="TreeGrafter"/>
</dbReference>
<sequence>MELLRTDLLAAIKRSQDPKWSIILGELCCCCRIHPDNIAPHDGTLEAPPGRQLTCNAHPTNPSLNLTSHNLLYPPGNILHIVRNNPKREGLDKKSVGYYVIRRDQTDFQEVLISPVIVDDHMPKGMQKALNKCVEFSKLRKAPTWANKVVSRLCVIGEDVTNEPSHSSGSPPSSCLQMHPIPETTETNTDERHISSHSSSLPNAYSGPQADNSLKLYSGQQKTSTSDYASPGSTLQRGSGSINSSRFASHAYASRPGVVSRRSWGPGNEDLYLFESDSTLVSPCRKCAQAEVERRRRQRLASEESNKSAPMARLSL</sequence>
<dbReference type="OrthoDB" id="438440at2759"/>
<evidence type="ECO:0000256" key="1">
    <source>
        <dbReference type="ARBA" id="ARBA00022801"/>
    </source>
</evidence>
<keyword evidence="1" id="KW-0378">Hydrolase</keyword>
<dbReference type="EMBL" id="MRZV01000299">
    <property type="protein sequence ID" value="PIK53149.1"/>
    <property type="molecule type" value="Genomic_DNA"/>
</dbReference>
<evidence type="ECO:0000256" key="3">
    <source>
        <dbReference type="ARBA" id="ARBA00023098"/>
    </source>
</evidence>
<evidence type="ECO:0000313" key="5">
    <source>
        <dbReference type="EMBL" id="PIK53149.1"/>
    </source>
</evidence>
<dbReference type="GO" id="GO:0005737">
    <property type="term" value="C:cytoplasm"/>
    <property type="evidence" value="ECO:0007669"/>
    <property type="project" value="TreeGrafter"/>
</dbReference>
<gene>
    <name evidence="5" type="ORF">BSL78_09973</name>
</gene>
<protein>
    <submittedName>
        <fullName evidence="5">Putative sn1-specific diacylglycerol lipase alpha</fullName>
    </submittedName>
</protein>